<dbReference type="PANTHER" id="PTHR24148:SF73">
    <property type="entry name" value="HET DOMAIN PROTEIN (AFU_ORTHOLOGUE AFUA_8G01020)"/>
    <property type="match status" value="1"/>
</dbReference>
<dbReference type="PANTHER" id="PTHR24148">
    <property type="entry name" value="ANKYRIN REPEAT DOMAIN-CONTAINING PROTEIN 39 HOMOLOG-RELATED"/>
    <property type="match status" value="1"/>
</dbReference>
<sequence>MPGSRHRHRRSAYPPNQLNVPFQYVSAFHARMLYTSLDESRRQIRLLHLLPGTDDEELHCALSLASLDDEPEYEALSYVWGDAKHTIQIQVDGQPWPITRNLHLALKNLRSEDQARILWVDAVCINQQDIAERNSQVSMMGAIYGGASTVVAYLGEAFSDCELAIELFQQIVANKDLHPNSSKSPSLNVRGAGLENHRLRSSLIRFLISPWCTRIWTAQEFLLAKCAMLQRGSYTIPGSYLFHLKDYYRQHLGPCCYSDEIWFVKDEEWGTTVIGALLLPWEKYLDFATCRTQLKSFSSLFEIFRGQKATDLRDKIFAVRELASTELRERLRPDYAEIPEEVYQSAALLDYQITNRLDFLSFCCSGTRLDLPSWVPDWSIAAPVVPHCLIRSQRTAIYRACGNRKADLRLIAKKAISIGGFCFDTITLRSSSSIEISNSDRLQEIRALAGIEQDGDRPYCNGNQSVQEACWLSLCGGLRCVRDGNILSRLRTIDNRTEFEAWQRWMEDGGNGKGQPISFAYMTMAAVISSWRRCFVRTSRGYMGWAPDCCRAGDVVVVLNGGLVPYVLRQLDETEFGQKYTFLGDAYIHGIMDGEAFEEMEQANRPLEEFILV</sequence>
<dbReference type="AlphaFoldDB" id="A0A6A6IG71"/>
<dbReference type="Pfam" id="PF26639">
    <property type="entry name" value="Het-6_barrel"/>
    <property type="match status" value="1"/>
</dbReference>
<protein>
    <submittedName>
        <fullName evidence="2">HET-domain-containing protein</fullName>
    </submittedName>
</protein>
<dbReference type="GeneID" id="54582434"/>
<organism evidence="2 3">
    <name type="scientific">Trematosphaeria pertusa</name>
    <dbReference type="NCBI Taxonomy" id="390896"/>
    <lineage>
        <taxon>Eukaryota</taxon>
        <taxon>Fungi</taxon>
        <taxon>Dikarya</taxon>
        <taxon>Ascomycota</taxon>
        <taxon>Pezizomycotina</taxon>
        <taxon>Dothideomycetes</taxon>
        <taxon>Pleosporomycetidae</taxon>
        <taxon>Pleosporales</taxon>
        <taxon>Massarineae</taxon>
        <taxon>Trematosphaeriaceae</taxon>
        <taxon>Trematosphaeria</taxon>
    </lineage>
</organism>
<dbReference type="Proteomes" id="UP000800094">
    <property type="component" value="Unassembled WGS sequence"/>
</dbReference>
<dbReference type="InterPro" id="IPR052895">
    <property type="entry name" value="HetReg/Transcr_Mod"/>
</dbReference>
<dbReference type="OrthoDB" id="5416609at2759"/>
<dbReference type="Pfam" id="PF06985">
    <property type="entry name" value="HET"/>
    <property type="match status" value="1"/>
</dbReference>
<proteinExistence type="predicted"/>
<evidence type="ECO:0000313" key="3">
    <source>
        <dbReference type="Proteomes" id="UP000800094"/>
    </source>
</evidence>
<evidence type="ECO:0000259" key="1">
    <source>
        <dbReference type="Pfam" id="PF06985"/>
    </source>
</evidence>
<dbReference type="InterPro" id="IPR010730">
    <property type="entry name" value="HET"/>
</dbReference>
<dbReference type="EMBL" id="ML987195">
    <property type="protein sequence ID" value="KAF2249584.1"/>
    <property type="molecule type" value="Genomic_DNA"/>
</dbReference>
<reference evidence="2" key="1">
    <citation type="journal article" date="2020" name="Stud. Mycol.">
        <title>101 Dothideomycetes genomes: a test case for predicting lifestyles and emergence of pathogens.</title>
        <authorList>
            <person name="Haridas S."/>
            <person name="Albert R."/>
            <person name="Binder M."/>
            <person name="Bloem J."/>
            <person name="Labutti K."/>
            <person name="Salamov A."/>
            <person name="Andreopoulos B."/>
            <person name="Baker S."/>
            <person name="Barry K."/>
            <person name="Bills G."/>
            <person name="Bluhm B."/>
            <person name="Cannon C."/>
            <person name="Castanera R."/>
            <person name="Culley D."/>
            <person name="Daum C."/>
            <person name="Ezra D."/>
            <person name="Gonzalez J."/>
            <person name="Henrissat B."/>
            <person name="Kuo A."/>
            <person name="Liang C."/>
            <person name="Lipzen A."/>
            <person name="Lutzoni F."/>
            <person name="Magnuson J."/>
            <person name="Mondo S."/>
            <person name="Nolan M."/>
            <person name="Ohm R."/>
            <person name="Pangilinan J."/>
            <person name="Park H.-J."/>
            <person name="Ramirez L."/>
            <person name="Alfaro M."/>
            <person name="Sun H."/>
            <person name="Tritt A."/>
            <person name="Yoshinaga Y."/>
            <person name="Zwiers L.-H."/>
            <person name="Turgeon B."/>
            <person name="Goodwin S."/>
            <person name="Spatafora J."/>
            <person name="Crous P."/>
            <person name="Grigoriev I."/>
        </authorList>
    </citation>
    <scope>NUCLEOTIDE SEQUENCE</scope>
    <source>
        <strain evidence="2">CBS 122368</strain>
    </source>
</reference>
<name>A0A6A6IG71_9PLEO</name>
<gene>
    <name evidence="2" type="ORF">BU26DRAFT_519607</name>
</gene>
<accession>A0A6A6IG71</accession>
<dbReference type="RefSeq" id="XP_033684588.1">
    <property type="nucleotide sequence ID" value="XM_033829104.1"/>
</dbReference>
<evidence type="ECO:0000313" key="2">
    <source>
        <dbReference type="EMBL" id="KAF2249584.1"/>
    </source>
</evidence>
<keyword evidence="3" id="KW-1185">Reference proteome</keyword>
<feature type="domain" description="Heterokaryon incompatibility" evidence="1">
    <location>
        <begin position="73"/>
        <end position="220"/>
    </location>
</feature>